<proteinExistence type="predicted"/>
<reference evidence="1" key="1">
    <citation type="journal article" date="2023" name="G3 (Bethesda)">
        <title>Whole genome assembly and annotation of the endangered Caribbean coral Acropora cervicornis.</title>
        <authorList>
            <person name="Selwyn J.D."/>
            <person name="Vollmer S.V."/>
        </authorList>
    </citation>
    <scope>NUCLEOTIDE SEQUENCE</scope>
    <source>
        <strain evidence="1">K2</strain>
    </source>
</reference>
<evidence type="ECO:0000313" key="1">
    <source>
        <dbReference type="EMBL" id="KAK2559215.1"/>
    </source>
</evidence>
<protein>
    <submittedName>
        <fullName evidence="1">Uncharacterized protein</fullName>
    </submittedName>
</protein>
<sequence length="72" mass="8500">MIQEYHSNRPLHAMSEYPESIESWVFCQEQTGETWVQKLCQYGGALTPVIFMFFCSDLPFNRLHTETVTECY</sequence>
<gene>
    <name evidence="1" type="ORF">P5673_018353</name>
</gene>
<dbReference type="AlphaFoldDB" id="A0AAD9QDH7"/>
<reference evidence="1" key="2">
    <citation type="journal article" date="2023" name="Science">
        <title>Genomic signatures of disease resistance in endangered staghorn corals.</title>
        <authorList>
            <person name="Vollmer S.V."/>
            <person name="Selwyn J.D."/>
            <person name="Despard B.A."/>
            <person name="Roesel C.L."/>
        </authorList>
    </citation>
    <scope>NUCLEOTIDE SEQUENCE</scope>
    <source>
        <strain evidence="1">K2</strain>
    </source>
</reference>
<dbReference type="EMBL" id="JARQWQ010000041">
    <property type="protein sequence ID" value="KAK2559215.1"/>
    <property type="molecule type" value="Genomic_DNA"/>
</dbReference>
<evidence type="ECO:0000313" key="2">
    <source>
        <dbReference type="Proteomes" id="UP001249851"/>
    </source>
</evidence>
<comment type="caution">
    <text evidence="1">The sequence shown here is derived from an EMBL/GenBank/DDBJ whole genome shotgun (WGS) entry which is preliminary data.</text>
</comment>
<organism evidence="1 2">
    <name type="scientific">Acropora cervicornis</name>
    <name type="common">Staghorn coral</name>
    <dbReference type="NCBI Taxonomy" id="6130"/>
    <lineage>
        <taxon>Eukaryota</taxon>
        <taxon>Metazoa</taxon>
        <taxon>Cnidaria</taxon>
        <taxon>Anthozoa</taxon>
        <taxon>Hexacorallia</taxon>
        <taxon>Scleractinia</taxon>
        <taxon>Astrocoeniina</taxon>
        <taxon>Acroporidae</taxon>
        <taxon>Acropora</taxon>
    </lineage>
</organism>
<dbReference type="Proteomes" id="UP001249851">
    <property type="component" value="Unassembled WGS sequence"/>
</dbReference>
<name>A0AAD9QDH7_ACRCE</name>
<keyword evidence="2" id="KW-1185">Reference proteome</keyword>
<accession>A0AAD9QDH7</accession>